<feature type="transmembrane region" description="Helical" evidence="7">
    <location>
        <begin position="372"/>
        <end position="395"/>
    </location>
</feature>
<comment type="caution">
    <text evidence="8">The sequence shown here is derived from an EMBL/GenBank/DDBJ whole genome shotgun (WGS) entry which is preliminary data.</text>
</comment>
<evidence type="ECO:0000256" key="7">
    <source>
        <dbReference type="SAM" id="Phobius"/>
    </source>
</evidence>
<organism evidence="8 9">
    <name type="scientific">Plectonema cf. radiosum LEGE 06105</name>
    <dbReference type="NCBI Taxonomy" id="945769"/>
    <lineage>
        <taxon>Bacteria</taxon>
        <taxon>Bacillati</taxon>
        <taxon>Cyanobacteriota</taxon>
        <taxon>Cyanophyceae</taxon>
        <taxon>Oscillatoriophycideae</taxon>
        <taxon>Oscillatoriales</taxon>
        <taxon>Microcoleaceae</taxon>
        <taxon>Plectonema</taxon>
    </lineage>
</organism>
<evidence type="ECO:0000256" key="6">
    <source>
        <dbReference type="ARBA" id="ARBA00023136"/>
    </source>
</evidence>
<evidence type="ECO:0000256" key="3">
    <source>
        <dbReference type="ARBA" id="ARBA00022475"/>
    </source>
</evidence>
<proteinExistence type="inferred from homology"/>
<feature type="transmembrane region" description="Helical" evidence="7">
    <location>
        <begin position="183"/>
        <end position="203"/>
    </location>
</feature>
<feature type="transmembrane region" description="Helical" evidence="7">
    <location>
        <begin position="331"/>
        <end position="351"/>
    </location>
</feature>
<keyword evidence="9" id="KW-1185">Reference proteome</keyword>
<evidence type="ECO:0000256" key="5">
    <source>
        <dbReference type="ARBA" id="ARBA00022989"/>
    </source>
</evidence>
<feature type="transmembrane region" description="Helical" evidence="7">
    <location>
        <begin position="31"/>
        <end position="49"/>
    </location>
</feature>
<feature type="transmembrane region" description="Helical" evidence="7">
    <location>
        <begin position="415"/>
        <end position="441"/>
    </location>
</feature>
<accession>A0A8J7EY00</accession>
<keyword evidence="6 7" id="KW-0472">Membrane</keyword>
<feature type="transmembrane region" description="Helical" evidence="7">
    <location>
        <begin position="156"/>
        <end position="177"/>
    </location>
</feature>
<gene>
    <name evidence="8" type="ORF">IQ247_00155</name>
</gene>
<dbReference type="RefSeq" id="WP_193915485.1">
    <property type="nucleotide sequence ID" value="NZ_JADEWL010000001.1"/>
</dbReference>
<evidence type="ECO:0000256" key="4">
    <source>
        <dbReference type="ARBA" id="ARBA00022692"/>
    </source>
</evidence>
<feature type="transmembrane region" description="Helical" evidence="7">
    <location>
        <begin position="124"/>
        <end position="144"/>
    </location>
</feature>
<evidence type="ECO:0000256" key="1">
    <source>
        <dbReference type="ARBA" id="ARBA00004651"/>
    </source>
</evidence>
<evidence type="ECO:0000256" key="2">
    <source>
        <dbReference type="ARBA" id="ARBA00007430"/>
    </source>
</evidence>
<dbReference type="PANTHER" id="PTHR30250">
    <property type="entry name" value="PST FAMILY PREDICTED COLANIC ACID TRANSPORTER"/>
    <property type="match status" value="1"/>
</dbReference>
<comment type="similarity">
    <text evidence="2">Belongs to the polysaccharide synthase family.</text>
</comment>
<protein>
    <submittedName>
        <fullName evidence="8">Lipopolysaccharide biosynthesis protein</fullName>
    </submittedName>
</protein>
<feature type="transmembrane region" description="Helical" evidence="7">
    <location>
        <begin position="256"/>
        <end position="280"/>
    </location>
</feature>
<sequence>MNSLNPITRYIKKKVSSQFIRNLGWLGMAEIFYRVLRLGLVVIIARYLTRYDYGLGAIILAVREFAITFADVGIGAKIIQADEKELPQLCSSAFWLNWLIFASLFMIQAIAAFPIAWFYQSKEIIFPIIITGIAYLIWPIHGIQKTLIQRENRFKVIAFTNVVQYSISGILTAIFAVMGMGVWAFALPVVIVAPLEIIIYYKYHSWRPREGFTTVYWDEILNFGKHILGVGLLKTLRNNLDYLIVGRFVGIEELGIYFFGFNAGLGISLSIINAISSVMLPHLCSARTEWLEFQHRYFHSLRTIALIIIPFVLFQASLAPIYVPIVFGQQWISAIPILILICLSAIPRPFADAASQLLVAVGKPHLDLRWNVMFTSLFTLFLFMGVNISIIANTFLDFDTVDSLTLILGKNWKVIGIALSVLLVHAIFLPFFTIWATGYVFPKKLHKF</sequence>
<dbReference type="GO" id="GO:0005886">
    <property type="term" value="C:plasma membrane"/>
    <property type="evidence" value="ECO:0007669"/>
    <property type="project" value="UniProtKB-SubCell"/>
</dbReference>
<keyword evidence="5 7" id="KW-1133">Transmembrane helix</keyword>
<reference evidence="8" key="1">
    <citation type="submission" date="2020-10" db="EMBL/GenBank/DDBJ databases">
        <authorList>
            <person name="Castelo-Branco R."/>
            <person name="Eusebio N."/>
            <person name="Adriana R."/>
            <person name="Vieira A."/>
            <person name="Brugerolle De Fraissinette N."/>
            <person name="Rezende De Castro R."/>
            <person name="Schneider M.P."/>
            <person name="Vasconcelos V."/>
            <person name="Leao P.N."/>
        </authorList>
    </citation>
    <scope>NUCLEOTIDE SEQUENCE</scope>
    <source>
        <strain evidence="8">LEGE 06105</strain>
    </source>
</reference>
<dbReference type="EMBL" id="JADEWL010000001">
    <property type="protein sequence ID" value="MBE9211142.1"/>
    <property type="molecule type" value="Genomic_DNA"/>
</dbReference>
<dbReference type="PANTHER" id="PTHR30250:SF10">
    <property type="entry name" value="LIPOPOLYSACCHARIDE BIOSYNTHESIS PROTEIN WZXC"/>
    <property type="match status" value="1"/>
</dbReference>
<dbReference type="Pfam" id="PF13440">
    <property type="entry name" value="Polysacc_synt_3"/>
    <property type="match status" value="1"/>
</dbReference>
<evidence type="ECO:0000313" key="8">
    <source>
        <dbReference type="EMBL" id="MBE9211142.1"/>
    </source>
</evidence>
<dbReference type="InterPro" id="IPR050833">
    <property type="entry name" value="Poly_Biosynth_Transport"/>
</dbReference>
<comment type="subcellular location">
    <subcellularLocation>
        <location evidence="1">Cell membrane</location>
        <topology evidence="1">Multi-pass membrane protein</topology>
    </subcellularLocation>
</comment>
<name>A0A8J7EY00_9CYAN</name>
<dbReference type="CDD" id="cd13127">
    <property type="entry name" value="MATE_tuaB_like"/>
    <property type="match status" value="1"/>
</dbReference>
<feature type="transmembrane region" description="Helical" evidence="7">
    <location>
        <begin position="95"/>
        <end position="118"/>
    </location>
</feature>
<evidence type="ECO:0000313" key="9">
    <source>
        <dbReference type="Proteomes" id="UP000620559"/>
    </source>
</evidence>
<feature type="transmembrane region" description="Helical" evidence="7">
    <location>
        <begin position="55"/>
        <end position="74"/>
    </location>
</feature>
<feature type="transmembrane region" description="Helical" evidence="7">
    <location>
        <begin position="301"/>
        <end position="325"/>
    </location>
</feature>
<dbReference type="AlphaFoldDB" id="A0A8J7EY00"/>
<keyword evidence="3" id="KW-1003">Cell membrane</keyword>
<dbReference type="Proteomes" id="UP000620559">
    <property type="component" value="Unassembled WGS sequence"/>
</dbReference>
<keyword evidence="4 7" id="KW-0812">Transmembrane</keyword>